<evidence type="ECO:0000256" key="2">
    <source>
        <dbReference type="SAM" id="SignalP"/>
    </source>
</evidence>
<name>A0A1M7JNF3_9BACI</name>
<proteinExistence type="predicted"/>
<evidence type="ECO:0000313" key="4">
    <source>
        <dbReference type="Proteomes" id="UP000184184"/>
    </source>
</evidence>
<dbReference type="OrthoDB" id="2451243at2"/>
<dbReference type="AlphaFoldDB" id="A0A1M7JNF3"/>
<feature type="signal peptide" evidence="2">
    <location>
        <begin position="1"/>
        <end position="23"/>
    </location>
</feature>
<evidence type="ECO:0008006" key="5">
    <source>
        <dbReference type="Google" id="ProtNLM"/>
    </source>
</evidence>
<protein>
    <recommendedName>
        <fullName evidence="5">Lipoprotein</fullName>
    </recommendedName>
</protein>
<feature type="compositionally biased region" description="Acidic residues" evidence="1">
    <location>
        <begin position="54"/>
        <end position="78"/>
    </location>
</feature>
<dbReference type="Proteomes" id="UP000184184">
    <property type="component" value="Unassembled WGS sequence"/>
</dbReference>
<feature type="region of interest" description="Disordered" evidence="1">
    <location>
        <begin position="27"/>
        <end position="84"/>
    </location>
</feature>
<gene>
    <name evidence="3" type="ORF">SAMN05216179_0425</name>
</gene>
<sequence length="236" mass="26470">MNKIRLGSLLIIVLSLVGCSSFIETEVTQTDDEDTAKKDTNEESTDVITKEDQHDLDEDELIDETENTEDTEATEDSESIGQSETSLNIPDLKLQLQKIDKEAGKTIENNVMYAQLNAAIEADPKKGLPNDFSVYPYNIVDYEDGSMSLLFFAVNRLHAPIKNIYFEITLGNVNTGEYIYEQTPVTLEEDTFGIINTDSTIPFLLDINQEGEALLNQLTNENGELLIENTELDFVE</sequence>
<evidence type="ECO:0000313" key="3">
    <source>
        <dbReference type="EMBL" id="SHM54534.1"/>
    </source>
</evidence>
<keyword evidence="2" id="KW-0732">Signal</keyword>
<reference evidence="3 4" key="1">
    <citation type="submission" date="2016-11" db="EMBL/GenBank/DDBJ databases">
        <authorList>
            <person name="Jaros S."/>
            <person name="Januszkiewicz K."/>
            <person name="Wedrychowicz H."/>
        </authorList>
    </citation>
    <scope>NUCLEOTIDE SEQUENCE [LARGE SCALE GENOMIC DNA]</scope>
    <source>
        <strain evidence="3 4">CGMCC 1.10681</strain>
    </source>
</reference>
<evidence type="ECO:0000256" key="1">
    <source>
        <dbReference type="SAM" id="MobiDB-lite"/>
    </source>
</evidence>
<dbReference type="RefSeq" id="WP_073199203.1">
    <property type="nucleotide sequence ID" value="NZ_FRCZ01000001.1"/>
</dbReference>
<accession>A0A1M7JNF3</accession>
<dbReference type="PROSITE" id="PS51257">
    <property type="entry name" value="PROKAR_LIPOPROTEIN"/>
    <property type="match status" value="1"/>
</dbReference>
<organism evidence="3 4">
    <name type="scientific">Gracilibacillus kekensis</name>
    <dbReference type="NCBI Taxonomy" id="1027249"/>
    <lineage>
        <taxon>Bacteria</taxon>
        <taxon>Bacillati</taxon>
        <taxon>Bacillota</taxon>
        <taxon>Bacilli</taxon>
        <taxon>Bacillales</taxon>
        <taxon>Bacillaceae</taxon>
        <taxon>Gracilibacillus</taxon>
    </lineage>
</organism>
<dbReference type="EMBL" id="FRCZ01000001">
    <property type="protein sequence ID" value="SHM54534.1"/>
    <property type="molecule type" value="Genomic_DNA"/>
</dbReference>
<keyword evidence="4" id="KW-1185">Reference proteome</keyword>
<feature type="chain" id="PRO_5012794072" description="Lipoprotein" evidence="2">
    <location>
        <begin position="24"/>
        <end position="236"/>
    </location>
</feature>